<feature type="compositionally biased region" description="Basic and acidic residues" evidence="1">
    <location>
        <begin position="487"/>
        <end position="509"/>
    </location>
</feature>
<reference evidence="2" key="2">
    <citation type="submission" date="2023-01" db="EMBL/GenBank/DDBJ databases">
        <authorList>
            <person name="Rosani U."/>
            <person name="Delmont T.O."/>
            <person name="Gaia M."/>
            <person name="Krupovic M."/>
        </authorList>
    </citation>
    <scope>NUCLEOTIDE SEQUENCE</scope>
    <source>
        <strain evidence="2">MalacoHV1/China/2018</strain>
    </source>
</reference>
<reference evidence="2" key="1">
    <citation type="journal article" date="2023" name="Front. Mar. Sci.">
        <title>Tracing the invertebrate herpesviruses in the global sequence datasets.</title>
        <authorList>
            <person name="Rosani U."/>
            <person name="Gaia M."/>
            <person name="Delmont T.O."/>
            <person name="Krupovic M."/>
        </authorList>
    </citation>
    <scope>NUCLEOTIDE SEQUENCE</scope>
    <source>
        <strain evidence="2">MalacoHV1/China/2018</strain>
    </source>
</reference>
<feature type="compositionally biased region" description="Basic and acidic residues" evidence="1">
    <location>
        <begin position="406"/>
        <end position="415"/>
    </location>
</feature>
<proteinExistence type="predicted"/>
<evidence type="ECO:0000256" key="1">
    <source>
        <dbReference type="SAM" id="MobiDB-lite"/>
    </source>
</evidence>
<evidence type="ECO:0000313" key="2">
    <source>
        <dbReference type="EMBL" id="DBA11775.1"/>
    </source>
</evidence>
<feature type="compositionally biased region" description="Pro residues" evidence="1">
    <location>
        <begin position="428"/>
        <end position="438"/>
    </location>
</feature>
<organism evidence="2">
    <name type="scientific">Malaco herpesvirus 1</name>
    <dbReference type="NCBI Taxonomy" id="3031797"/>
    <lineage>
        <taxon>Viruses</taxon>
        <taxon>Duplodnaviria</taxon>
        <taxon>Heunggongvirae</taxon>
        <taxon>Peploviricota</taxon>
        <taxon>Herviviricetes</taxon>
        <taxon>Herpesvirales</taxon>
        <taxon>Malacoherpesviridae</taxon>
    </lineage>
</organism>
<name>A0AA48P7T6_9VIRU</name>
<sequence>MFNSNARSFSSVNIKEKWLKLPKSQPAMNDYFKSCNILMRYMRTLDETLLNELILSSQTVPVGRDDDLIDFRSFTQICDHTHQLGPNKPNDMNERIAPYAHAVFNDIFNFNQRTEYVDLETSRPVTSALRAITESLKPAYIVYNNDIGSTVPIKYSGGSNTIYKALDGGYAPFRHPLVLPVDAIYNYDMLNGDDMMGQPHGANLGVYMVMGPGDELLTGRNIGKYSGHTEVSSLGNYTTGVRKMENLAGQHDEKMYDQKLSVCFYITREKETSYGIADELIDVCKTNSKSRVLEKQYKELAVIKLGSIIYNGTPFQTHFEGGSESVLLEHFNFNSANQWEVFPFYYNENEFHEYPLFEFPLNHPIGIEQVTDRAIIQKEMAGVFDKLIEEEEKAEERVEVVKRKRKMEQDAERDRIKQRKRGVGAVPNQPPRQVPAPNLPIRQVADVPGPEAFNLQPKAKKSTKTEDVDQTIPMELNVGPTFQSVEEITRAAEEKKQRTGKTKPYDRQTKKGGQKTRLDEV</sequence>
<protein>
    <submittedName>
        <fullName evidence="2">ORF74</fullName>
    </submittedName>
</protein>
<dbReference type="EMBL" id="BK063093">
    <property type="protein sequence ID" value="DBA11775.1"/>
    <property type="molecule type" value="Genomic_DNA"/>
</dbReference>
<feature type="region of interest" description="Disordered" evidence="1">
    <location>
        <begin position="406"/>
        <end position="521"/>
    </location>
</feature>
<accession>A0AA48P7T6</accession>